<accession>A0ABY4GZK2</accession>
<reference evidence="7 8" key="1">
    <citation type="submission" date="2022-04" db="EMBL/GenBank/DDBJ databases">
        <title>Halobacillus sp. isolated from saltern.</title>
        <authorList>
            <person name="Won M."/>
            <person name="Lee C.-M."/>
            <person name="Woen H.-Y."/>
            <person name="Kwon S.-W."/>
        </authorList>
    </citation>
    <scope>NUCLEOTIDE SEQUENCE [LARGE SCALE GENOMIC DNA]</scope>
    <source>
        <strain evidence="7 8">SSTM10-2</strain>
    </source>
</reference>
<dbReference type="Gene3D" id="3.30.110.150">
    <property type="entry name" value="SepF-like protein"/>
    <property type="match status" value="1"/>
</dbReference>
<dbReference type="GO" id="GO:0051301">
    <property type="term" value="P:cell division"/>
    <property type="evidence" value="ECO:0007669"/>
    <property type="project" value="UniProtKB-KW"/>
</dbReference>
<dbReference type="InterPro" id="IPR038594">
    <property type="entry name" value="SepF-like_sf"/>
</dbReference>
<comment type="function">
    <text evidence="4 5">Cell division protein that is part of the divisome complex and is recruited early to the Z-ring. Probably stimulates Z-ring formation, perhaps through the cross-linking of FtsZ protofilaments. Its function overlaps with FtsA.</text>
</comment>
<sequence length="152" mass="17386">MGMKNKLKSFFTLEDEYEYIEEDRMDSEEEQEEDVAPMQKNKQRHEGNVVSLKSAKSSSKMVLSEPKNYNEAQEIADQLVNRKAVVINLQRVDHAQAKRIVDFLSGTVYAIGGDIQKLGSQTFLCTPDNVEISGSISEMLMTEDDEDMSRRW</sequence>
<dbReference type="PANTHER" id="PTHR35798:SF1">
    <property type="entry name" value="CELL DIVISION PROTEIN SEPF"/>
    <property type="match status" value="1"/>
</dbReference>
<keyword evidence="3 5" id="KW-0131">Cell cycle</keyword>
<dbReference type="PANTHER" id="PTHR35798">
    <property type="entry name" value="CELL DIVISION PROTEIN SEPF"/>
    <property type="match status" value="1"/>
</dbReference>
<proteinExistence type="inferred from homology"/>
<organism evidence="7 8">
    <name type="scientific">Halobacillus shinanisalinarum</name>
    <dbReference type="NCBI Taxonomy" id="2932258"/>
    <lineage>
        <taxon>Bacteria</taxon>
        <taxon>Bacillati</taxon>
        <taxon>Bacillota</taxon>
        <taxon>Bacilli</taxon>
        <taxon>Bacillales</taxon>
        <taxon>Bacillaceae</taxon>
        <taxon>Halobacillus</taxon>
    </lineage>
</organism>
<dbReference type="RefSeq" id="WP_244752699.1">
    <property type="nucleotide sequence ID" value="NZ_CP095074.1"/>
</dbReference>
<comment type="subcellular location">
    <subcellularLocation>
        <location evidence="5">Cytoplasm</location>
    </subcellularLocation>
    <text evidence="5">Localizes to the division site, in a FtsZ-dependent manner.</text>
</comment>
<evidence type="ECO:0000256" key="4">
    <source>
        <dbReference type="ARBA" id="ARBA00044936"/>
    </source>
</evidence>
<keyword evidence="2 5" id="KW-0717">Septation</keyword>
<keyword evidence="1 5" id="KW-0132">Cell division</keyword>
<evidence type="ECO:0000256" key="3">
    <source>
        <dbReference type="ARBA" id="ARBA00023306"/>
    </source>
</evidence>
<dbReference type="HAMAP" id="MF_01197">
    <property type="entry name" value="SepF"/>
    <property type="match status" value="1"/>
</dbReference>
<dbReference type="Pfam" id="PF04472">
    <property type="entry name" value="SepF"/>
    <property type="match status" value="1"/>
</dbReference>
<keyword evidence="8" id="KW-1185">Reference proteome</keyword>
<feature type="region of interest" description="Disordered" evidence="6">
    <location>
        <begin position="21"/>
        <end position="65"/>
    </location>
</feature>
<comment type="subunit">
    <text evidence="5">Homodimer. Interacts with FtsZ.</text>
</comment>
<dbReference type="InterPro" id="IPR023052">
    <property type="entry name" value="Cell_div_SepF"/>
</dbReference>
<keyword evidence="5" id="KW-0963">Cytoplasm</keyword>
<evidence type="ECO:0000256" key="1">
    <source>
        <dbReference type="ARBA" id="ARBA00022618"/>
    </source>
</evidence>
<comment type="similarity">
    <text evidence="5">Belongs to the SepF family.</text>
</comment>
<dbReference type="InterPro" id="IPR007561">
    <property type="entry name" value="Cell_div_SepF/SepF-rel"/>
</dbReference>
<dbReference type="EMBL" id="CP095074">
    <property type="protein sequence ID" value="UOQ93095.1"/>
    <property type="molecule type" value="Genomic_DNA"/>
</dbReference>
<evidence type="ECO:0000256" key="2">
    <source>
        <dbReference type="ARBA" id="ARBA00023210"/>
    </source>
</evidence>
<evidence type="ECO:0000313" key="8">
    <source>
        <dbReference type="Proteomes" id="UP000831880"/>
    </source>
</evidence>
<protein>
    <recommendedName>
        <fullName evidence="5">Cell division protein SepF</fullName>
    </recommendedName>
</protein>
<evidence type="ECO:0000256" key="5">
    <source>
        <dbReference type="HAMAP-Rule" id="MF_01197"/>
    </source>
</evidence>
<name>A0ABY4GZK2_9BACI</name>
<evidence type="ECO:0000313" key="7">
    <source>
        <dbReference type="EMBL" id="UOQ93095.1"/>
    </source>
</evidence>
<feature type="compositionally biased region" description="Acidic residues" evidence="6">
    <location>
        <begin position="21"/>
        <end position="35"/>
    </location>
</feature>
<evidence type="ECO:0000256" key="6">
    <source>
        <dbReference type="SAM" id="MobiDB-lite"/>
    </source>
</evidence>
<dbReference type="Proteomes" id="UP000831880">
    <property type="component" value="Chromosome"/>
</dbReference>
<feature type="compositionally biased region" description="Low complexity" evidence="6">
    <location>
        <begin position="49"/>
        <end position="64"/>
    </location>
</feature>
<gene>
    <name evidence="5" type="primary">sepF</name>
    <name evidence="7" type="ORF">MUO14_22325</name>
</gene>